<evidence type="ECO:0000256" key="9">
    <source>
        <dbReference type="ARBA" id="ARBA00023157"/>
    </source>
</evidence>
<comment type="catalytic activity">
    <reaction evidence="12">
        <text>L-histidine(out) + L-arginine(in) = L-histidine(in) + L-arginine(out)</text>
        <dbReference type="Rhea" id="RHEA:71063"/>
        <dbReference type="ChEBI" id="CHEBI:32682"/>
        <dbReference type="ChEBI" id="CHEBI:57595"/>
    </reaction>
    <physiologicalReaction direction="left-to-right" evidence="12">
        <dbReference type="Rhea" id="RHEA:71064"/>
    </physiologicalReaction>
</comment>
<evidence type="ECO:0000256" key="19">
    <source>
        <dbReference type="SAM" id="Phobius"/>
    </source>
</evidence>
<keyword evidence="9" id="KW-1015">Disulfide bond</keyword>
<evidence type="ECO:0000256" key="2">
    <source>
        <dbReference type="ARBA" id="ARBA00009523"/>
    </source>
</evidence>
<keyword evidence="3" id="KW-0813">Transport</keyword>
<keyword evidence="8 19" id="KW-0472">Membrane</keyword>
<comment type="catalytic activity">
    <reaction evidence="11">
        <text>L-cystine(out) + L-arginine(in) = L-cystine(in) + L-arginine(out)</text>
        <dbReference type="Rhea" id="RHEA:71075"/>
        <dbReference type="ChEBI" id="CHEBI:32682"/>
        <dbReference type="ChEBI" id="CHEBI:35491"/>
    </reaction>
    <physiologicalReaction direction="left-to-right" evidence="11">
        <dbReference type="Rhea" id="RHEA:71076"/>
    </physiologicalReaction>
</comment>
<dbReference type="KEGG" id="spu:115918875"/>
<reference evidence="20" key="2">
    <citation type="submission" date="2021-01" db="UniProtKB">
        <authorList>
            <consortium name="EnsemblMetazoa"/>
        </authorList>
    </citation>
    <scope>IDENTIFICATION</scope>
</reference>
<proteinExistence type="inferred from homology"/>
<keyword evidence="21" id="KW-1185">Reference proteome</keyword>
<evidence type="ECO:0000256" key="8">
    <source>
        <dbReference type="ARBA" id="ARBA00023136"/>
    </source>
</evidence>
<dbReference type="Pfam" id="PF13520">
    <property type="entry name" value="AA_permease_2"/>
    <property type="match status" value="1"/>
</dbReference>
<dbReference type="InParanoid" id="A0A7M7PD08"/>
<comment type="subcellular location">
    <subcellularLocation>
        <location evidence="1">Apical cell membrane</location>
        <topology evidence="1">Multi-pass membrane protein</topology>
    </subcellularLocation>
</comment>
<evidence type="ECO:0000256" key="1">
    <source>
        <dbReference type="ARBA" id="ARBA00004424"/>
    </source>
</evidence>
<dbReference type="Proteomes" id="UP000007110">
    <property type="component" value="Unassembled WGS sequence"/>
</dbReference>
<evidence type="ECO:0000313" key="20">
    <source>
        <dbReference type="EnsemblMetazoa" id="XP_030848938"/>
    </source>
</evidence>
<dbReference type="RefSeq" id="XP_030848938.1">
    <property type="nucleotide sequence ID" value="XM_030993078.1"/>
</dbReference>
<reference evidence="21" key="1">
    <citation type="submission" date="2015-02" db="EMBL/GenBank/DDBJ databases">
        <title>Genome sequencing for Strongylocentrotus purpuratus.</title>
        <authorList>
            <person name="Murali S."/>
            <person name="Liu Y."/>
            <person name="Vee V."/>
            <person name="English A."/>
            <person name="Wang M."/>
            <person name="Skinner E."/>
            <person name="Han Y."/>
            <person name="Muzny D.M."/>
            <person name="Worley K.C."/>
            <person name="Gibbs R.A."/>
        </authorList>
    </citation>
    <scope>NUCLEOTIDE SEQUENCE</scope>
</reference>
<dbReference type="PANTHER" id="PTHR11785">
    <property type="entry name" value="AMINO ACID TRANSPORTER"/>
    <property type="match status" value="1"/>
</dbReference>
<feature type="transmembrane region" description="Helical" evidence="19">
    <location>
        <begin position="219"/>
        <end position="239"/>
    </location>
</feature>
<dbReference type="InterPro" id="IPR002293">
    <property type="entry name" value="AA/rel_permease1"/>
</dbReference>
<accession>A0A7M7PD08</accession>
<feature type="transmembrane region" description="Helical" evidence="19">
    <location>
        <begin position="354"/>
        <end position="372"/>
    </location>
</feature>
<comment type="catalytic activity">
    <reaction evidence="10">
        <text>L-lysine(out) + L-arginine(in) = L-lysine(in) + L-arginine(out)</text>
        <dbReference type="Rhea" id="RHEA:70827"/>
        <dbReference type="ChEBI" id="CHEBI:32551"/>
        <dbReference type="ChEBI" id="CHEBI:32682"/>
    </reaction>
    <physiologicalReaction direction="left-to-right" evidence="10">
        <dbReference type="Rhea" id="RHEA:70828"/>
    </physiologicalReaction>
</comment>
<evidence type="ECO:0000256" key="14">
    <source>
        <dbReference type="ARBA" id="ARBA00052732"/>
    </source>
</evidence>
<name>A0A7M7PD08_STRPU</name>
<evidence type="ECO:0000256" key="18">
    <source>
        <dbReference type="ARBA" id="ARBA00093193"/>
    </source>
</evidence>
<dbReference type="GO" id="GO:0016324">
    <property type="term" value="C:apical plasma membrane"/>
    <property type="evidence" value="ECO:0007669"/>
    <property type="project" value="UniProtKB-SubCell"/>
</dbReference>
<comment type="catalytic activity">
    <reaction evidence="13">
        <text>L-cysteine(out) + L-arginine(in) = L-cysteine(in) + L-arginine(out)</text>
        <dbReference type="Rhea" id="RHEA:71071"/>
        <dbReference type="ChEBI" id="CHEBI:32682"/>
        <dbReference type="ChEBI" id="CHEBI:35235"/>
    </reaction>
    <physiologicalReaction direction="left-to-right" evidence="13">
        <dbReference type="Rhea" id="RHEA:71072"/>
    </physiologicalReaction>
</comment>
<feature type="transmembrane region" description="Helical" evidence="19">
    <location>
        <begin position="412"/>
        <end position="432"/>
    </location>
</feature>
<dbReference type="PIRSF" id="PIRSF006060">
    <property type="entry name" value="AA_transporter"/>
    <property type="match status" value="1"/>
</dbReference>
<comment type="similarity">
    <text evidence="2">Belongs to the amino acid-polyamine-organocation (APC) superfamily.</text>
</comment>
<dbReference type="GeneID" id="115918875"/>
<feature type="transmembrane region" description="Helical" evidence="19">
    <location>
        <begin position="94"/>
        <end position="112"/>
    </location>
</feature>
<dbReference type="AlphaFoldDB" id="A0A7M7PD08"/>
<protein>
    <recommendedName>
        <fullName evidence="15">b(0,+)-type amino acid transporter 1</fullName>
    </recommendedName>
    <alternativeName>
        <fullName evidence="16">Glycoprotein-associated amino acid transporter b0,+AT1</fullName>
    </alternativeName>
    <alternativeName>
        <fullName evidence="17">Solute carrier family 7 member 9</fullName>
    </alternativeName>
</protein>
<dbReference type="OrthoDB" id="5982228at2759"/>
<dbReference type="EnsemblMetazoa" id="XM_030993078">
    <property type="protein sequence ID" value="XP_030848938"/>
    <property type="gene ID" value="LOC115918875"/>
</dbReference>
<dbReference type="GO" id="GO:0015179">
    <property type="term" value="F:L-amino acid transmembrane transporter activity"/>
    <property type="evidence" value="ECO:0000318"/>
    <property type="project" value="GO_Central"/>
</dbReference>
<evidence type="ECO:0000256" key="3">
    <source>
        <dbReference type="ARBA" id="ARBA00022448"/>
    </source>
</evidence>
<feature type="transmembrane region" description="Helical" evidence="19">
    <location>
        <begin position="148"/>
        <end position="165"/>
    </location>
</feature>
<feature type="transmembrane region" description="Helical" evidence="19">
    <location>
        <begin position="259"/>
        <end position="278"/>
    </location>
</feature>
<keyword evidence="6 19" id="KW-0812">Transmembrane</keyword>
<evidence type="ECO:0000256" key="6">
    <source>
        <dbReference type="ARBA" id="ARBA00022692"/>
    </source>
</evidence>
<dbReference type="GO" id="GO:0003333">
    <property type="term" value="P:amino acid transmembrane transport"/>
    <property type="evidence" value="ECO:0000318"/>
    <property type="project" value="GO_Central"/>
</dbReference>
<keyword evidence="7 19" id="KW-1133">Transmembrane helix</keyword>
<evidence type="ECO:0000256" key="5">
    <source>
        <dbReference type="ARBA" id="ARBA00022553"/>
    </source>
</evidence>
<keyword evidence="5" id="KW-0597">Phosphoprotein</keyword>
<feature type="transmembrane region" description="Helical" evidence="19">
    <location>
        <begin position="378"/>
        <end position="400"/>
    </location>
</feature>
<comment type="catalytic activity">
    <reaction evidence="14">
        <text>L-leucine(out) + L-arginine(in) = L-leucine(in) + L-arginine(out)</text>
        <dbReference type="Rhea" id="RHEA:71059"/>
        <dbReference type="ChEBI" id="CHEBI:32682"/>
        <dbReference type="ChEBI" id="CHEBI:57427"/>
    </reaction>
    <physiologicalReaction direction="left-to-right" evidence="14">
        <dbReference type="Rhea" id="RHEA:71060"/>
    </physiologicalReaction>
</comment>
<evidence type="ECO:0000256" key="16">
    <source>
        <dbReference type="ARBA" id="ARBA00079910"/>
    </source>
</evidence>
<feature type="transmembrane region" description="Helical" evidence="19">
    <location>
        <begin position="118"/>
        <end position="136"/>
    </location>
</feature>
<evidence type="ECO:0000256" key="7">
    <source>
        <dbReference type="ARBA" id="ARBA00022989"/>
    </source>
</evidence>
<evidence type="ECO:0000256" key="13">
    <source>
        <dbReference type="ARBA" id="ARBA00052179"/>
    </source>
</evidence>
<evidence type="ECO:0000256" key="11">
    <source>
        <dbReference type="ARBA" id="ARBA00051814"/>
    </source>
</evidence>
<comment type="catalytic activity">
    <reaction evidence="18">
        <text>L-phenylalanine(out) + L-arginine(in) = L-phenylalanine(in) + L-arginine(out)</text>
        <dbReference type="Rhea" id="RHEA:71067"/>
        <dbReference type="ChEBI" id="CHEBI:32682"/>
        <dbReference type="ChEBI" id="CHEBI:58095"/>
    </reaction>
    <physiologicalReaction direction="left-to-right" evidence="18">
        <dbReference type="Rhea" id="RHEA:71068"/>
    </physiologicalReaction>
</comment>
<feature type="transmembrane region" description="Helical" evidence="19">
    <location>
        <begin position="28"/>
        <end position="48"/>
    </location>
</feature>
<dbReference type="InterPro" id="IPR050598">
    <property type="entry name" value="AminoAcid_Transporter"/>
</dbReference>
<evidence type="ECO:0000313" key="21">
    <source>
        <dbReference type="Proteomes" id="UP000007110"/>
    </source>
</evidence>
<keyword evidence="4" id="KW-1003">Cell membrane</keyword>
<sequence length="494" mass="54708">MGKSKSKTNSIEYASDNMNGEVKLKREFGLFGGTCFIVGGMIGSGIFVSPVGILRETESVGMSLIIWLLCAFLALGGSLCYAELGTMIPKSGGEYAYLLEAMGALPAFLFSWTFTLVIRPATVAIVCLIMGTYTAEYITNSDCVDNDFLARIFAIMALLILTFINCTSVKAANQIQIWFTIAKLIVCAIIIVIGFIKIGKGNTEFINPQTSFKHSSPDGLSYALAFYQGLWAYEGWSFLNSLTEELKNPRRNLPLSLMIGIPFVALVYICMNIAYFTVITPEEMLASKAVAVTFAHRTMGGFAWIVPVGVCMSTFGAANASLFTAGRLPFVAAREGHMAQILGMVHAKRLTPQPAVMSVTAIALALICIGDFNGLLNYFSFAVWLFYSLTVLSLMMMRYTHSHWERPIKVPIVIPIIFFCASLYLIFAPIINTPEIEFLYAFIFIVFGIFVFFVFVWYKLQVKGMDSMTKFLQKLLYVIPTSYNGKDDEQKTPL</sequence>
<evidence type="ECO:0000256" key="10">
    <source>
        <dbReference type="ARBA" id="ARBA00051323"/>
    </source>
</evidence>
<organism evidence="20 21">
    <name type="scientific">Strongylocentrotus purpuratus</name>
    <name type="common">Purple sea urchin</name>
    <dbReference type="NCBI Taxonomy" id="7668"/>
    <lineage>
        <taxon>Eukaryota</taxon>
        <taxon>Metazoa</taxon>
        <taxon>Echinodermata</taxon>
        <taxon>Eleutherozoa</taxon>
        <taxon>Echinozoa</taxon>
        <taxon>Echinoidea</taxon>
        <taxon>Euechinoidea</taxon>
        <taxon>Echinacea</taxon>
        <taxon>Camarodonta</taxon>
        <taxon>Echinidea</taxon>
        <taxon>Strongylocentrotidae</taxon>
        <taxon>Strongylocentrotus</taxon>
    </lineage>
</organism>
<dbReference type="PANTHER" id="PTHR11785:SF512">
    <property type="entry name" value="SOBREMESA, ISOFORM B"/>
    <property type="match status" value="1"/>
</dbReference>
<dbReference type="OMA" id="ATFFPYC"/>
<feature type="transmembrane region" description="Helical" evidence="19">
    <location>
        <begin position="177"/>
        <end position="198"/>
    </location>
</feature>
<dbReference type="Gene3D" id="1.20.1740.10">
    <property type="entry name" value="Amino acid/polyamine transporter I"/>
    <property type="match status" value="1"/>
</dbReference>
<dbReference type="FunFam" id="1.20.1740.10:FF:000015">
    <property type="entry name" value="B(0,+)-type amino acid transporter 1"/>
    <property type="match status" value="1"/>
</dbReference>
<feature type="transmembrane region" description="Helical" evidence="19">
    <location>
        <begin position="60"/>
        <end position="82"/>
    </location>
</feature>
<feature type="transmembrane region" description="Helical" evidence="19">
    <location>
        <begin position="438"/>
        <end position="458"/>
    </location>
</feature>
<evidence type="ECO:0000256" key="17">
    <source>
        <dbReference type="ARBA" id="ARBA00083296"/>
    </source>
</evidence>
<evidence type="ECO:0000256" key="15">
    <source>
        <dbReference type="ARBA" id="ARBA00074336"/>
    </source>
</evidence>
<evidence type="ECO:0000256" key="4">
    <source>
        <dbReference type="ARBA" id="ARBA00022475"/>
    </source>
</evidence>
<evidence type="ECO:0000256" key="12">
    <source>
        <dbReference type="ARBA" id="ARBA00051835"/>
    </source>
</evidence>